<reference evidence="2" key="1">
    <citation type="submission" date="2020-11" db="EMBL/GenBank/DDBJ databases">
        <authorList>
            <consortium name="DOE Joint Genome Institute"/>
            <person name="Ahrendt S."/>
            <person name="Riley R."/>
            <person name="Andreopoulos W."/>
            <person name="Labutti K."/>
            <person name="Pangilinan J."/>
            <person name="Ruiz-Duenas F.J."/>
            <person name="Barrasa J.M."/>
            <person name="Sanchez-Garcia M."/>
            <person name="Camarero S."/>
            <person name="Miyauchi S."/>
            <person name="Serrano A."/>
            <person name="Linde D."/>
            <person name="Babiker R."/>
            <person name="Drula E."/>
            <person name="Ayuso-Fernandez I."/>
            <person name="Pacheco R."/>
            <person name="Padilla G."/>
            <person name="Ferreira P."/>
            <person name="Barriuso J."/>
            <person name="Kellner H."/>
            <person name="Castanera R."/>
            <person name="Alfaro M."/>
            <person name="Ramirez L."/>
            <person name="Pisabarro A.G."/>
            <person name="Kuo A."/>
            <person name="Tritt A."/>
            <person name="Lipzen A."/>
            <person name="He G."/>
            <person name="Yan M."/>
            <person name="Ng V."/>
            <person name="Cullen D."/>
            <person name="Martin F."/>
            <person name="Rosso M.-N."/>
            <person name="Henrissat B."/>
            <person name="Hibbett D."/>
            <person name="Martinez A.T."/>
            <person name="Grigoriev I.V."/>
        </authorList>
    </citation>
    <scope>NUCLEOTIDE SEQUENCE</scope>
    <source>
        <strain evidence="2">CBS 506.95</strain>
    </source>
</reference>
<dbReference type="Proteomes" id="UP000807306">
    <property type="component" value="Unassembled WGS sequence"/>
</dbReference>
<keyword evidence="1" id="KW-0472">Membrane</keyword>
<evidence type="ECO:0000256" key="1">
    <source>
        <dbReference type="SAM" id="Phobius"/>
    </source>
</evidence>
<accession>A0A9P6JHZ6</accession>
<keyword evidence="3" id="KW-1185">Reference proteome</keyword>
<feature type="transmembrane region" description="Helical" evidence="1">
    <location>
        <begin position="119"/>
        <end position="140"/>
    </location>
</feature>
<gene>
    <name evidence="2" type="ORF">CPB83DRAFT_840931</name>
</gene>
<name>A0A9P6JHZ6_9AGAR</name>
<keyword evidence="1" id="KW-1133">Transmembrane helix</keyword>
<comment type="caution">
    <text evidence="2">The sequence shown here is derived from an EMBL/GenBank/DDBJ whole genome shotgun (WGS) entry which is preliminary data.</text>
</comment>
<dbReference type="EMBL" id="MU157981">
    <property type="protein sequence ID" value="KAF9521852.1"/>
    <property type="molecule type" value="Genomic_DNA"/>
</dbReference>
<evidence type="ECO:0000313" key="3">
    <source>
        <dbReference type="Proteomes" id="UP000807306"/>
    </source>
</evidence>
<dbReference type="AlphaFoldDB" id="A0A9P6JHZ6"/>
<proteinExistence type="predicted"/>
<evidence type="ECO:0000313" key="2">
    <source>
        <dbReference type="EMBL" id="KAF9521852.1"/>
    </source>
</evidence>
<feature type="transmembrane region" description="Helical" evidence="1">
    <location>
        <begin position="152"/>
        <end position="175"/>
    </location>
</feature>
<sequence length="281" mass="31307">MYICGRLCLYAIDELLRLKVHCAGVGSITADKQVLACPPHVIKNHTFQGFETKPASCAVSILAPSVTGKQSMPTNKLTDNGFFRMLGTPLSRLRWRSMDFFLMDILNCIKLVCRKVVTIYFPSGACLAMLVSFSGVSPVFLQQRLLFVRPNFQLITASIPSCKLSMILIVIGITVRRLSQKLTSLHQSSELLFYNFPTAVANFYYIQPNPASVLEKWALDELNPSLSKILLQLQNLSAGLLARPGLKKLMIDQEAGSQGEMKDVRDGFFLCNFSARNGKEF</sequence>
<protein>
    <submittedName>
        <fullName evidence="2">Uncharacterized protein</fullName>
    </submittedName>
</protein>
<keyword evidence="1" id="KW-0812">Transmembrane</keyword>
<organism evidence="2 3">
    <name type="scientific">Crepidotus variabilis</name>
    <dbReference type="NCBI Taxonomy" id="179855"/>
    <lineage>
        <taxon>Eukaryota</taxon>
        <taxon>Fungi</taxon>
        <taxon>Dikarya</taxon>
        <taxon>Basidiomycota</taxon>
        <taxon>Agaricomycotina</taxon>
        <taxon>Agaricomycetes</taxon>
        <taxon>Agaricomycetidae</taxon>
        <taxon>Agaricales</taxon>
        <taxon>Agaricineae</taxon>
        <taxon>Crepidotaceae</taxon>
        <taxon>Crepidotus</taxon>
    </lineage>
</organism>